<organism evidence="1 2">
    <name type="scientific">Colletotrichum sublineola</name>
    <name type="common">Sorghum anthracnose fungus</name>
    <dbReference type="NCBI Taxonomy" id="1173701"/>
    <lineage>
        <taxon>Eukaryota</taxon>
        <taxon>Fungi</taxon>
        <taxon>Dikarya</taxon>
        <taxon>Ascomycota</taxon>
        <taxon>Pezizomycotina</taxon>
        <taxon>Sordariomycetes</taxon>
        <taxon>Hypocreomycetidae</taxon>
        <taxon>Glomerellales</taxon>
        <taxon>Glomerellaceae</taxon>
        <taxon>Colletotrichum</taxon>
        <taxon>Colletotrichum graminicola species complex</taxon>
    </lineage>
</organism>
<dbReference type="AlphaFoldDB" id="A0A066X4E9"/>
<evidence type="ECO:0000313" key="2">
    <source>
        <dbReference type="Proteomes" id="UP000027238"/>
    </source>
</evidence>
<name>A0A066X4E9_COLSU</name>
<proteinExistence type="predicted"/>
<comment type="caution">
    <text evidence="1">The sequence shown here is derived from an EMBL/GenBank/DDBJ whole genome shotgun (WGS) entry which is preliminary data.</text>
</comment>
<evidence type="ECO:0000313" key="1">
    <source>
        <dbReference type="EMBL" id="KDN63817.1"/>
    </source>
</evidence>
<reference evidence="2" key="1">
    <citation type="journal article" date="2014" name="Genome Announc.">
        <title>Draft genome sequence of Colletotrichum sublineola, a destructive pathogen of cultivated sorghum.</title>
        <authorList>
            <person name="Baroncelli R."/>
            <person name="Sanz-Martin J.M."/>
            <person name="Rech G.E."/>
            <person name="Sukno S.A."/>
            <person name="Thon M.R."/>
        </authorList>
    </citation>
    <scope>NUCLEOTIDE SEQUENCE [LARGE SCALE GENOMIC DNA]</scope>
    <source>
        <strain evidence="2">TX430BB</strain>
    </source>
</reference>
<keyword evidence="2" id="KW-1185">Reference proteome</keyword>
<gene>
    <name evidence="1" type="ORF">CSUB01_06861</name>
</gene>
<accession>A0A066X4E9</accession>
<protein>
    <submittedName>
        <fullName evidence="1">Uncharacterized protein</fullName>
    </submittedName>
</protein>
<dbReference type="HOGENOM" id="CLU_2061358_0_0_1"/>
<dbReference type="EMBL" id="JMSE01001192">
    <property type="protein sequence ID" value="KDN63817.1"/>
    <property type="molecule type" value="Genomic_DNA"/>
</dbReference>
<dbReference type="Proteomes" id="UP000027238">
    <property type="component" value="Unassembled WGS sequence"/>
</dbReference>
<sequence>MDGQEVAKVAAALWLQLKRSSTDKACRMQDAGGHVWRGFLAVHKPIDVEPPIGQLLDKAAGPQGAGGRILMWVVKPGKDWPLAAGGNMRGKLCSKGDANHLAWTINPPAPPEYLMTGEH</sequence>